<comment type="caution">
    <text evidence="1">The sequence shown here is derived from an EMBL/GenBank/DDBJ whole genome shotgun (WGS) entry which is preliminary data.</text>
</comment>
<evidence type="ECO:0000313" key="2">
    <source>
        <dbReference type="Proteomes" id="UP001189429"/>
    </source>
</evidence>
<keyword evidence="2" id="KW-1185">Reference proteome</keyword>
<reference evidence="1" key="1">
    <citation type="submission" date="2023-10" db="EMBL/GenBank/DDBJ databases">
        <authorList>
            <person name="Chen Y."/>
            <person name="Shah S."/>
            <person name="Dougan E. K."/>
            <person name="Thang M."/>
            <person name="Chan C."/>
        </authorList>
    </citation>
    <scope>NUCLEOTIDE SEQUENCE [LARGE SCALE GENOMIC DNA]</scope>
</reference>
<gene>
    <name evidence="1" type="ORF">PCOR1329_LOCUS14997</name>
</gene>
<dbReference type="Proteomes" id="UP001189429">
    <property type="component" value="Unassembled WGS sequence"/>
</dbReference>
<protein>
    <submittedName>
        <fullName evidence="1">Uncharacterized protein</fullName>
    </submittedName>
</protein>
<proteinExistence type="predicted"/>
<feature type="non-terminal residue" evidence="1">
    <location>
        <position position="1"/>
    </location>
</feature>
<dbReference type="EMBL" id="CAUYUJ010004503">
    <property type="protein sequence ID" value="CAK0809863.1"/>
    <property type="molecule type" value="Genomic_DNA"/>
</dbReference>
<feature type="non-terminal residue" evidence="1">
    <location>
        <position position="188"/>
    </location>
</feature>
<name>A0ABN9QVR3_9DINO</name>
<sequence length="188" mass="20142">QVILEIDNRFKEAFELDGDWFESGGWGPKPGGRRTLQPGCVTRLELASEEVFAGLRGLAWFVSQGSHDTYFSVVFSNPLTGVAAFGAWAGPPPAELMQELYVCPPVTEGVQVPPGRGTAWNILERGATVRIRVVILEDLAPIDLLAFPPQRPVKQAEQAPTASPPIPAEPSACRAIVPASREDLGAAA</sequence>
<evidence type="ECO:0000313" key="1">
    <source>
        <dbReference type="EMBL" id="CAK0809863.1"/>
    </source>
</evidence>
<organism evidence="1 2">
    <name type="scientific">Prorocentrum cordatum</name>
    <dbReference type="NCBI Taxonomy" id="2364126"/>
    <lineage>
        <taxon>Eukaryota</taxon>
        <taxon>Sar</taxon>
        <taxon>Alveolata</taxon>
        <taxon>Dinophyceae</taxon>
        <taxon>Prorocentrales</taxon>
        <taxon>Prorocentraceae</taxon>
        <taxon>Prorocentrum</taxon>
    </lineage>
</organism>
<accession>A0ABN9QVR3</accession>